<evidence type="ECO:0000313" key="3">
    <source>
        <dbReference type="Proteomes" id="UP000295066"/>
    </source>
</evidence>
<sequence>MKSIAVFGVTLLLVVLFATGAGADGTPEARGVSRSGVRLSLFTDSEMDFQILRSLGADAAGGGTAGEILLAAGQIEDGNPASWSAAFLSLAQRLEKDGTARLERGHTVSARESFLRASSYYRAAEYYGDPLSEDTRSWGMKCRETFLKAMEHFPWKTEAVFIPTGKGEDFYPGYFITQGKGGERRKTLIAQSGFDGTAEEMFLSVGRAALDRGYNVLLFEGPGQAGKRRFHPDSTFVSDLGPTVRTVTDFLLKRPEVNPKQVALYGASFGGYFALSGALGEPRLGALILNSPLTDIHEYFLASLGEQTVDMLKKNNLTVEDLKTLSEKDMPPKYRLSLLNLCVRFGRPSVAETFDAFSFFRIPDDRLRNLAMPALGMVGAGEGPTPLKQAEYFAATAQNATLHVFERESGANAHCQLDNPALSWAVALDWLDELFR</sequence>
<evidence type="ECO:0000313" key="2">
    <source>
        <dbReference type="EMBL" id="TDY57044.1"/>
    </source>
</evidence>
<name>A0A4R8M4U2_9BACT</name>
<gene>
    <name evidence="2" type="ORF">C8D99_11620</name>
</gene>
<dbReference type="Proteomes" id="UP000295066">
    <property type="component" value="Unassembled WGS sequence"/>
</dbReference>
<comment type="caution">
    <text evidence="2">The sequence shown here is derived from an EMBL/GenBank/DDBJ whole genome shotgun (WGS) entry which is preliminary data.</text>
</comment>
<dbReference type="OrthoDB" id="9812921at2"/>
<dbReference type="PANTHER" id="PTHR22946:SF12">
    <property type="entry name" value="CONIDIAL PIGMENT BIOSYNTHESIS PROTEIN AYG1 (AFU_ORTHOLOGUE AFUA_2G17550)"/>
    <property type="match status" value="1"/>
</dbReference>
<dbReference type="PANTHER" id="PTHR22946">
    <property type="entry name" value="DIENELACTONE HYDROLASE DOMAIN-CONTAINING PROTEIN-RELATED"/>
    <property type="match status" value="1"/>
</dbReference>
<keyword evidence="1" id="KW-0732">Signal</keyword>
<feature type="chain" id="PRO_5020316251" evidence="1">
    <location>
        <begin position="24"/>
        <end position="436"/>
    </location>
</feature>
<dbReference type="AlphaFoldDB" id="A0A4R8M4U2"/>
<proteinExistence type="predicted"/>
<accession>A0A4R8M4U2</accession>
<dbReference type="Gene3D" id="3.40.50.1820">
    <property type="entry name" value="alpha/beta hydrolase"/>
    <property type="match status" value="1"/>
</dbReference>
<dbReference type="EMBL" id="SORI01000016">
    <property type="protein sequence ID" value="TDY57044.1"/>
    <property type="molecule type" value="Genomic_DNA"/>
</dbReference>
<dbReference type="RefSeq" id="WP_133958280.1">
    <property type="nucleotide sequence ID" value="NZ_SORI01000016.1"/>
</dbReference>
<protein>
    <submittedName>
        <fullName evidence="2">Prolyl oligopeptidase family protein</fullName>
    </submittedName>
</protein>
<evidence type="ECO:0000256" key="1">
    <source>
        <dbReference type="SAM" id="SignalP"/>
    </source>
</evidence>
<organism evidence="2 3">
    <name type="scientific">Aminivibrio pyruvatiphilus</name>
    <dbReference type="NCBI Taxonomy" id="1005740"/>
    <lineage>
        <taxon>Bacteria</taxon>
        <taxon>Thermotogati</taxon>
        <taxon>Synergistota</taxon>
        <taxon>Synergistia</taxon>
        <taxon>Synergistales</taxon>
        <taxon>Aminobacteriaceae</taxon>
        <taxon>Aminivibrio</taxon>
    </lineage>
</organism>
<dbReference type="SUPFAM" id="SSF53474">
    <property type="entry name" value="alpha/beta-Hydrolases"/>
    <property type="match status" value="1"/>
</dbReference>
<feature type="signal peptide" evidence="1">
    <location>
        <begin position="1"/>
        <end position="23"/>
    </location>
</feature>
<keyword evidence="3" id="KW-1185">Reference proteome</keyword>
<reference evidence="2 3" key="1">
    <citation type="submission" date="2019-03" db="EMBL/GenBank/DDBJ databases">
        <title>Genomic Encyclopedia of Type Strains, Phase IV (KMG-IV): sequencing the most valuable type-strain genomes for metagenomic binning, comparative biology and taxonomic classification.</title>
        <authorList>
            <person name="Goeker M."/>
        </authorList>
    </citation>
    <scope>NUCLEOTIDE SEQUENCE [LARGE SCALE GENOMIC DNA]</scope>
    <source>
        <strain evidence="2 3">DSM 25964</strain>
    </source>
</reference>
<dbReference type="InterPro" id="IPR050261">
    <property type="entry name" value="FrsA_esterase"/>
</dbReference>
<dbReference type="Gene3D" id="1.20.1440.110">
    <property type="entry name" value="acylaminoacyl peptidase"/>
    <property type="match status" value="1"/>
</dbReference>
<dbReference type="InterPro" id="IPR029058">
    <property type="entry name" value="AB_hydrolase_fold"/>
</dbReference>